<evidence type="ECO:0000313" key="4">
    <source>
        <dbReference type="EMBL" id="OOZ42911.1"/>
    </source>
</evidence>
<keyword evidence="5" id="KW-1185">Reference proteome</keyword>
<keyword evidence="2" id="KW-0012">Acyltransferase</keyword>
<dbReference type="PANTHER" id="PTHR43420">
    <property type="entry name" value="ACETYLTRANSFERASE"/>
    <property type="match status" value="1"/>
</dbReference>
<dbReference type="SUPFAM" id="SSF55729">
    <property type="entry name" value="Acyl-CoA N-acyltransferases (Nat)"/>
    <property type="match status" value="1"/>
</dbReference>
<comment type="caution">
    <text evidence="4">The sequence shown here is derived from an EMBL/GenBank/DDBJ whole genome shotgun (WGS) entry which is preliminary data.</text>
</comment>
<accession>A0A1T2LCU5</accession>
<dbReference type="AlphaFoldDB" id="A0A1T2LCU5"/>
<dbReference type="InterPro" id="IPR050680">
    <property type="entry name" value="YpeA/RimI_acetyltransf"/>
</dbReference>
<dbReference type="Gene3D" id="3.40.630.30">
    <property type="match status" value="1"/>
</dbReference>
<dbReference type="RefSeq" id="WP_078476002.1">
    <property type="nucleotide sequence ID" value="NZ_MPRK01000007.1"/>
</dbReference>
<protein>
    <submittedName>
        <fullName evidence="4">GNAT family N-acetyltransferase</fullName>
    </submittedName>
</protein>
<proteinExistence type="predicted"/>
<reference evidence="4 5" key="1">
    <citation type="submission" date="2016-11" db="EMBL/GenBank/DDBJ databases">
        <title>Mixed transmission modes and dynamic genome evolution in an obligate animal-bacterial symbiosis.</title>
        <authorList>
            <person name="Russell S.L."/>
            <person name="Corbett-Detig R.B."/>
            <person name="Cavanaugh C.M."/>
        </authorList>
    </citation>
    <scope>NUCLEOTIDE SEQUENCE [LARGE SCALE GENOMIC DNA]</scope>
    <source>
        <strain evidence="4">Sp-SM6</strain>
    </source>
</reference>
<sequence>MKLEIIQADYSNKKHRGDIPMLLDAYASGPMVGGTPLKAKVKQNLVHELSRRPYAFSVIAYVDECPAGLVNCFEAFSTFACKPLANIHDVMVLNKYRGNGICQKMLEKVESIAIARGCSKLTLEVLTNNDAAKAAYEKFGFTG</sequence>
<dbReference type="GO" id="GO:0016747">
    <property type="term" value="F:acyltransferase activity, transferring groups other than amino-acyl groups"/>
    <property type="evidence" value="ECO:0007669"/>
    <property type="project" value="InterPro"/>
</dbReference>
<organism evidence="4 5">
    <name type="scientific">Solemya elarraichensis gill symbiont</name>
    <dbReference type="NCBI Taxonomy" id="1918949"/>
    <lineage>
        <taxon>Bacteria</taxon>
        <taxon>Pseudomonadati</taxon>
        <taxon>Pseudomonadota</taxon>
        <taxon>Gammaproteobacteria</taxon>
        <taxon>sulfur-oxidizing symbionts</taxon>
    </lineage>
</organism>
<gene>
    <name evidence="4" type="ORF">BOW52_00935</name>
</gene>
<keyword evidence="1 4" id="KW-0808">Transferase</keyword>
<dbReference type="CDD" id="cd04301">
    <property type="entry name" value="NAT_SF"/>
    <property type="match status" value="1"/>
</dbReference>
<dbReference type="Proteomes" id="UP000190198">
    <property type="component" value="Unassembled WGS sequence"/>
</dbReference>
<evidence type="ECO:0000313" key="5">
    <source>
        <dbReference type="Proteomes" id="UP000190198"/>
    </source>
</evidence>
<dbReference type="InterPro" id="IPR016181">
    <property type="entry name" value="Acyl_CoA_acyltransferase"/>
</dbReference>
<dbReference type="OrthoDB" id="9799601at2"/>
<name>A0A1T2LCU5_9GAMM</name>
<dbReference type="InterPro" id="IPR000182">
    <property type="entry name" value="GNAT_dom"/>
</dbReference>
<evidence type="ECO:0000259" key="3">
    <source>
        <dbReference type="PROSITE" id="PS51186"/>
    </source>
</evidence>
<dbReference type="PROSITE" id="PS51186">
    <property type="entry name" value="GNAT"/>
    <property type="match status" value="1"/>
</dbReference>
<evidence type="ECO:0000256" key="2">
    <source>
        <dbReference type="ARBA" id="ARBA00023315"/>
    </source>
</evidence>
<evidence type="ECO:0000256" key="1">
    <source>
        <dbReference type="ARBA" id="ARBA00022679"/>
    </source>
</evidence>
<dbReference type="EMBL" id="MPRK01000007">
    <property type="protein sequence ID" value="OOZ42911.1"/>
    <property type="molecule type" value="Genomic_DNA"/>
</dbReference>
<feature type="domain" description="N-acetyltransferase" evidence="3">
    <location>
        <begin position="8"/>
        <end position="143"/>
    </location>
</feature>
<dbReference type="Pfam" id="PF00583">
    <property type="entry name" value="Acetyltransf_1"/>
    <property type="match status" value="1"/>
</dbReference>